<dbReference type="Proteomes" id="UP000001075">
    <property type="component" value="Unassembled WGS sequence"/>
</dbReference>
<dbReference type="GlyGen" id="G3HR93">
    <property type="glycosylation" value="1 site"/>
</dbReference>
<protein>
    <submittedName>
        <fullName evidence="2">Uncharacterized protein</fullName>
    </submittedName>
</protein>
<feature type="region of interest" description="Disordered" evidence="1">
    <location>
        <begin position="143"/>
        <end position="166"/>
    </location>
</feature>
<evidence type="ECO:0000313" key="3">
    <source>
        <dbReference type="Proteomes" id="UP000001075"/>
    </source>
</evidence>
<dbReference type="EMBL" id="JH000631">
    <property type="protein sequence ID" value="EGW12171.1"/>
    <property type="molecule type" value="Genomic_DNA"/>
</dbReference>
<evidence type="ECO:0000313" key="2">
    <source>
        <dbReference type="EMBL" id="EGW12171.1"/>
    </source>
</evidence>
<reference evidence="3" key="1">
    <citation type="journal article" date="2011" name="Nat. Biotechnol.">
        <title>The genomic sequence of the Chinese hamster ovary (CHO)-K1 cell line.</title>
        <authorList>
            <person name="Xu X."/>
            <person name="Nagarajan H."/>
            <person name="Lewis N.E."/>
            <person name="Pan S."/>
            <person name="Cai Z."/>
            <person name="Liu X."/>
            <person name="Chen W."/>
            <person name="Xie M."/>
            <person name="Wang W."/>
            <person name="Hammond S."/>
            <person name="Andersen M.R."/>
            <person name="Neff N."/>
            <person name="Passarelli B."/>
            <person name="Koh W."/>
            <person name="Fan H.C."/>
            <person name="Wang J."/>
            <person name="Gui Y."/>
            <person name="Lee K.H."/>
            <person name="Betenbaugh M.J."/>
            <person name="Quake S.R."/>
            <person name="Famili I."/>
            <person name="Palsson B.O."/>
            <person name="Wang J."/>
        </authorList>
    </citation>
    <scope>NUCLEOTIDE SEQUENCE [LARGE SCALE GENOMIC DNA]</scope>
    <source>
        <strain evidence="3">CHO K1 cell line</strain>
    </source>
</reference>
<gene>
    <name evidence="2" type="ORF">I79_013355</name>
</gene>
<evidence type="ECO:0000256" key="1">
    <source>
        <dbReference type="SAM" id="MobiDB-lite"/>
    </source>
</evidence>
<feature type="compositionally biased region" description="Polar residues" evidence="1">
    <location>
        <begin position="96"/>
        <end position="106"/>
    </location>
</feature>
<name>G3HR93_CRIGR</name>
<accession>G3HR93</accession>
<dbReference type="InParanoid" id="G3HR93"/>
<feature type="region of interest" description="Disordered" evidence="1">
    <location>
        <begin position="96"/>
        <end position="117"/>
    </location>
</feature>
<organism evidence="2 3">
    <name type="scientific">Cricetulus griseus</name>
    <name type="common">Chinese hamster</name>
    <name type="synonym">Cricetulus barabensis griseus</name>
    <dbReference type="NCBI Taxonomy" id="10029"/>
    <lineage>
        <taxon>Eukaryota</taxon>
        <taxon>Metazoa</taxon>
        <taxon>Chordata</taxon>
        <taxon>Craniata</taxon>
        <taxon>Vertebrata</taxon>
        <taxon>Euteleostomi</taxon>
        <taxon>Mammalia</taxon>
        <taxon>Eutheria</taxon>
        <taxon>Euarchontoglires</taxon>
        <taxon>Glires</taxon>
        <taxon>Rodentia</taxon>
        <taxon>Myomorpha</taxon>
        <taxon>Muroidea</taxon>
        <taxon>Cricetidae</taxon>
        <taxon>Cricetinae</taxon>
        <taxon>Cricetulus</taxon>
    </lineage>
</organism>
<proteinExistence type="predicted"/>
<dbReference type="AlphaFoldDB" id="G3HR93"/>
<sequence length="166" mass="18502">MKAVGRVLGLSFQWNAYSSNRMVQMPMTPPRMSESRRFLRLILCIRLFTAGKRSLGNLVKVILERSLFNGKSQESQAAIMGKRRAARNPKLGQTQLTQAAKCTSKNNGKKRISGENKDSARVHQGFWVGSAVPLSVLCPPLRDRSSEENPTLSAPGRNPWTQAVRH</sequence>